<dbReference type="PATRIC" id="fig|456.5.peg.2128"/>
<comment type="catalytic activity">
    <reaction evidence="5 7">
        <text>spectinomycin + ATP = 9-O-adenylylspectinomycin + diphosphate</text>
        <dbReference type="Rhea" id="RHEA:63228"/>
        <dbReference type="ChEBI" id="CHEBI:30616"/>
        <dbReference type="ChEBI" id="CHEBI:33019"/>
        <dbReference type="ChEBI" id="CHEBI:146260"/>
        <dbReference type="ChEBI" id="CHEBI:146261"/>
    </reaction>
</comment>
<dbReference type="Pfam" id="PF13427">
    <property type="entry name" value="AadA_C"/>
    <property type="match status" value="1"/>
</dbReference>
<proteinExistence type="predicted"/>
<dbReference type="GO" id="GO:0070566">
    <property type="term" value="F:adenylyltransferase activity"/>
    <property type="evidence" value="ECO:0007669"/>
    <property type="project" value="InterPro"/>
</dbReference>
<feature type="domain" description="Polymerase nucleotidyl transferase" evidence="8">
    <location>
        <begin position="30"/>
        <end position="76"/>
    </location>
</feature>
<keyword evidence="7" id="KW-0547">Nucleotide-binding</keyword>
<comment type="caution">
    <text evidence="10">The sequence shown here is derived from an EMBL/GenBank/DDBJ whole genome shotgun (WGS) entry which is preliminary data.</text>
</comment>
<comment type="catalytic activity">
    <reaction evidence="6 7">
        <text>streptomycin + ATP = 3''-O-adenylylstreptomycin + diphosphate</text>
        <dbReference type="Rhea" id="RHEA:20245"/>
        <dbReference type="ChEBI" id="CHEBI:30616"/>
        <dbReference type="ChEBI" id="CHEBI:33019"/>
        <dbReference type="ChEBI" id="CHEBI:58007"/>
        <dbReference type="ChEBI" id="CHEBI:58605"/>
        <dbReference type="EC" id="2.7.7.47"/>
    </reaction>
</comment>
<evidence type="ECO:0000256" key="7">
    <source>
        <dbReference type="PIRNR" id="PIRNR000819"/>
    </source>
</evidence>
<evidence type="ECO:0000256" key="3">
    <source>
        <dbReference type="ARBA" id="ARBA00035126"/>
    </source>
</evidence>
<protein>
    <recommendedName>
        <fullName evidence="4 7">Aminoglycoside (3'') (9) adenylyltransferase</fullName>
        <ecNumber evidence="3 7">2.7.7.47</ecNumber>
    </recommendedName>
</protein>
<dbReference type="InterPro" id="IPR024172">
    <property type="entry name" value="AadA/Aad9"/>
</dbReference>
<evidence type="ECO:0000256" key="2">
    <source>
        <dbReference type="ARBA" id="ARBA00023251"/>
    </source>
</evidence>
<dbReference type="GO" id="GO:0046677">
    <property type="term" value="P:response to antibiotic"/>
    <property type="evidence" value="ECO:0007669"/>
    <property type="project" value="UniProtKB-KW"/>
</dbReference>
<dbReference type="Gene3D" id="3.30.460.10">
    <property type="entry name" value="Beta Polymerase, domain 2"/>
    <property type="match status" value="1"/>
</dbReference>
<dbReference type="InterPro" id="IPR025184">
    <property type="entry name" value="AadA_C"/>
</dbReference>
<keyword evidence="1 7" id="KW-0808">Transferase</keyword>
<gene>
    <name evidence="10" type="primary">ant1_2</name>
    <name evidence="10" type="ORF">Ljor_1995</name>
</gene>
<name>A0A0W0VDI8_9GAMM</name>
<evidence type="ECO:0000256" key="4">
    <source>
        <dbReference type="ARBA" id="ARBA00035252"/>
    </source>
</evidence>
<accession>A0A0W0VDI8</accession>
<evidence type="ECO:0000313" key="10">
    <source>
        <dbReference type="EMBL" id="KTD17689.1"/>
    </source>
</evidence>
<evidence type="ECO:0000256" key="5">
    <source>
        <dbReference type="ARBA" id="ARBA00047831"/>
    </source>
</evidence>
<dbReference type="CDD" id="cd05403">
    <property type="entry name" value="NT_KNTase_like"/>
    <property type="match status" value="1"/>
</dbReference>
<dbReference type="OrthoDB" id="7058480at2"/>
<dbReference type="Proteomes" id="UP000055035">
    <property type="component" value="Unassembled WGS sequence"/>
</dbReference>
<dbReference type="Pfam" id="PF01909">
    <property type="entry name" value="NTP_transf_2"/>
    <property type="match status" value="1"/>
</dbReference>
<dbReference type="EC" id="2.7.7.47" evidence="3 7"/>
<dbReference type="RefSeq" id="WP_058471421.1">
    <property type="nucleotide sequence ID" value="NZ_CAAAIC010000001.1"/>
</dbReference>
<dbReference type="PIRSF" id="PIRSF000819">
    <property type="entry name" value="Streptomycin_3-adenylyltransf"/>
    <property type="match status" value="1"/>
</dbReference>
<keyword evidence="7 10" id="KW-0548">Nucleotidyltransferase</keyword>
<evidence type="ECO:0000259" key="9">
    <source>
        <dbReference type="Pfam" id="PF13427"/>
    </source>
</evidence>
<dbReference type="InterPro" id="IPR043519">
    <property type="entry name" value="NT_sf"/>
</dbReference>
<evidence type="ECO:0000256" key="6">
    <source>
        <dbReference type="ARBA" id="ARBA00048566"/>
    </source>
</evidence>
<dbReference type="InterPro" id="IPR002934">
    <property type="entry name" value="Polymerase_NTP_transf_dom"/>
</dbReference>
<dbReference type="GO" id="GO:0009012">
    <property type="term" value="F:aminoglycoside 3''-adenylyltransferase activity"/>
    <property type="evidence" value="ECO:0007669"/>
    <property type="project" value="UniProtKB-EC"/>
</dbReference>
<evidence type="ECO:0000259" key="8">
    <source>
        <dbReference type="Pfam" id="PF01909"/>
    </source>
</evidence>
<sequence>MLNTVNLQIQNQIQESLDLLKIVLGADLLGIYLYGSSIVGGLQKYSDIDLLVVISHSMTLDERKQIIAHLLKTSGIYMKSIQLPIEMTFVRKAAINPWHYPPQFDFQYGEWLRASFEHGKVDLWPTQEMPDLALIITQVLLKNHILFGLEPKQLLPKVPYGDFVRAMLHDLGRLTEDLEHDTRNVLLTYARIWSTLKTNAIRSKPAAADWAIPNLPEAQQVVMRRAKAICVGLESEHWEDIASLIKPCADFMRAQIHQASLLIDLNDSNNHIKLAE</sequence>
<dbReference type="EMBL" id="LNYJ01000011">
    <property type="protein sequence ID" value="KTD17689.1"/>
    <property type="molecule type" value="Genomic_DNA"/>
</dbReference>
<evidence type="ECO:0000313" key="11">
    <source>
        <dbReference type="Proteomes" id="UP000055035"/>
    </source>
</evidence>
<dbReference type="SUPFAM" id="SSF81301">
    <property type="entry name" value="Nucleotidyltransferase"/>
    <property type="match status" value="1"/>
</dbReference>
<feature type="domain" description="Adenylyltransferase AadA C-terminal" evidence="9">
    <location>
        <begin position="153"/>
        <end position="254"/>
    </location>
</feature>
<keyword evidence="11" id="KW-1185">Reference proteome</keyword>
<organism evidence="10 11">
    <name type="scientific">Legionella jordanis</name>
    <dbReference type="NCBI Taxonomy" id="456"/>
    <lineage>
        <taxon>Bacteria</taxon>
        <taxon>Pseudomonadati</taxon>
        <taxon>Pseudomonadota</taxon>
        <taxon>Gammaproteobacteria</taxon>
        <taxon>Legionellales</taxon>
        <taxon>Legionellaceae</taxon>
        <taxon>Legionella</taxon>
    </lineage>
</organism>
<dbReference type="STRING" id="456.Ljor_1995"/>
<dbReference type="AlphaFoldDB" id="A0A0W0VDI8"/>
<dbReference type="GO" id="GO:0005524">
    <property type="term" value="F:ATP binding"/>
    <property type="evidence" value="ECO:0007669"/>
    <property type="project" value="UniProtKB-KW"/>
</dbReference>
<reference evidence="10 11" key="1">
    <citation type="submission" date="2015-11" db="EMBL/GenBank/DDBJ databases">
        <title>Genomic analysis of 38 Legionella species identifies large and diverse effector repertoires.</title>
        <authorList>
            <person name="Burstein D."/>
            <person name="Amaro F."/>
            <person name="Zusman T."/>
            <person name="Lifshitz Z."/>
            <person name="Cohen O."/>
            <person name="Gilbert J.A."/>
            <person name="Pupko T."/>
            <person name="Shuman H.A."/>
            <person name="Segal G."/>
        </authorList>
    </citation>
    <scope>NUCLEOTIDE SEQUENCE [LARGE SCALE GENOMIC DNA]</scope>
    <source>
        <strain evidence="10 11">BL-540</strain>
    </source>
</reference>
<keyword evidence="2 7" id="KW-0046">Antibiotic resistance</keyword>
<keyword evidence="7" id="KW-0067">ATP-binding</keyword>
<evidence type="ECO:0000256" key="1">
    <source>
        <dbReference type="ARBA" id="ARBA00022679"/>
    </source>
</evidence>